<dbReference type="AlphaFoldDB" id="A0A4V3DIJ8"/>
<dbReference type="RefSeq" id="WP_099019002.1">
    <property type="nucleotide sequence ID" value="NZ_NIHB01000002.1"/>
</dbReference>
<dbReference type="Pfam" id="PF19578">
    <property type="entry name" value="DUF6090"/>
    <property type="match status" value="1"/>
</dbReference>
<keyword evidence="3" id="KW-1185">Reference proteome</keyword>
<evidence type="ECO:0000313" key="2">
    <source>
        <dbReference type="EMBL" id="TDR22351.1"/>
    </source>
</evidence>
<comment type="caution">
    <text evidence="2">The sequence shown here is derived from an EMBL/GenBank/DDBJ whole genome shotgun (WGS) entry which is preliminary data.</text>
</comment>
<organism evidence="2 3">
    <name type="scientific">Marinicella litoralis</name>
    <dbReference type="NCBI Taxonomy" id="644220"/>
    <lineage>
        <taxon>Bacteria</taxon>
        <taxon>Pseudomonadati</taxon>
        <taxon>Pseudomonadota</taxon>
        <taxon>Gammaproteobacteria</taxon>
        <taxon>Lysobacterales</taxon>
        <taxon>Marinicellaceae</taxon>
        <taxon>Marinicella</taxon>
    </lineage>
</organism>
<feature type="transmembrane region" description="Helical" evidence="1">
    <location>
        <begin position="12"/>
        <end position="33"/>
    </location>
</feature>
<dbReference type="OrthoDB" id="6388784at2"/>
<dbReference type="EMBL" id="SNZB01000002">
    <property type="protein sequence ID" value="TDR22351.1"/>
    <property type="molecule type" value="Genomic_DNA"/>
</dbReference>
<proteinExistence type="predicted"/>
<name>A0A4V3DIJ8_9GAMM</name>
<dbReference type="Proteomes" id="UP000295724">
    <property type="component" value="Unassembled WGS sequence"/>
</dbReference>
<accession>A0A4V3DIJ8</accession>
<keyword evidence="1" id="KW-0812">Transmembrane</keyword>
<sequence>MLLRRITQHVQSQNWFAVFLDFIIVVVGVFIGIQVSNWNETRHAEQEAGLFRANLIADLQNDRDVYALRKKFYLEVKQAITGVDNILHNDLPDSLALQWDFIRDVDKAGGMWPFQPSAQVYNQLLNAGKLDLVSDDAVLRQMRDYYQDAALEAGLTFKFDSVFRDHSRSLLDWQLTDYIISDCNVIGADPSDILDDNQNYYTTCPVPDLASNILQTAAKIHTEKNLINELNLLFSQSVRILSFIEYFDDQAESLIQELERQ</sequence>
<reference evidence="2 3" key="1">
    <citation type="submission" date="2019-03" db="EMBL/GenBank/DDBJ databases">
        <title>Genomic Encyclopedia of Type Strains, Phase IV (KMG-IV): sequencing the most valuable type-strain genomes for metagenomic binning, comparative biology and taxonomic classification.</title>
        <authorList>
            <person name="Goeker M."/>
        </authorList>
    </citation>
    <scope>NUCLEOTIDE SEQUENCE [LARGE SCALE GENOMIC DNA]</scope>
    <source>
        <strain evidence="2 3">DSM 25488</strain>
    </source>
</reference>
<dbReference type="InterPro" id="IPR045749">
    <property type="entry name" value="DUF6090"/>
</dbReference>
<protein>
    <submittedName>
        <fullName evidence="2">Uncharacterized protein</fullName>
    </submittedName>
</protein>
<keyword evidence="1" id="KW-1133">Transmembrane helix</keyword>
<evidence type="ECO:0000256" key="1">
    <source>
        <dbReference type="SAM" id="Phobius"/>
    </source>
</evidence>
<evidence type="ECO:0000313" key="3">
    <source>
        <dbReference type="Proteomes" id="UP000295724"/>
    </source>
</evidence>
<keyword evidence="1" id="KW-0472">Membrane</keyword>
<gene>
    <name evidence="2" type="ORF">C8D91_0839</name>
</gene>